<proteinExistence type="predicted"/>
<dbReference type="AlphaFoldDB" id="A0AAN8J1G8"/>
<accession>A0AAN8J1G8</accession>
<comment type="caution">
    <text evidence="1">The sequence shown here is derived from an EMBL/GenBank/DDBJ whole genome shotgun (WGS) entry which is preliminary data.</text>
</comment>
<evidence type="ECO:0000313" key="1">
    <source>
        <dbReference type="EMBL" id="KAK5974869.1"/>
    </source>
</evidence>
<reference evidence="1 2" key="1">
    <citation type="submission" date="2019-10" db="EMBL/GenBank/DDBJ databases">
        <title>Assembly and Annotation for the nematode Trichostrongylus colubriformis.</title>
        <authorList>
            <person name="Martin J."/>
        </authorList>
    </citation>
    <scope>NUCLEOTIDE SEQUENCE [LARGE SCALE GENOMIC DNA]</scope>
    <source>
        <strain evidence="1">G859</strain>
        <tissue evidence="1">Whole worm</tissue>
    </source>
</reference>
<dbReference type="Proteomes" id="UP001331761">
    <property type="component" value="Unassembled WGS sequence"/>
</dbReference>
<dbReference type="EMBL" id="WIXE01013713">
    <property type="protein sequence ID" value="KAK5974869.1"/>
    <property type="molecule type" value="Genomic_DNA"/>
</dbReference>
<gene>
    <name evidence="1" type="ORF">GCK32_009878</name>
</gene>
<name>A0AAN8J1G8_TRICO</name>
<sequence>MSVKNMEASNTANMMMTMLLTFEDGTERLISKNYSVSILHSSHLTVLFRLKSEVVNIYDRDTKYNDQIFSIISEVLRSHVRLPLPIPAGAQTNRSMIRLLPDRILFATDFVFRGG</sequence>
<keyword evidence="2" id="KW-1185">Reference proteome</keyword>
<organism evidence="1 2">
    <name type="scientific">Trichostrongylus colubriformis</name>
    <name type="common">Black scour worm</name>
    <dbReference type="NCBI Taxonomy" id="6319"/>
    <lineage>
        <taxon>Eukaryota</taxon>
        <taxon>Metazoa</taxon>
        <taxon>Ecdysozoa</taxon>
        <taxon>Nematoda</taxon>
        <taxon>Chromadorea</taxon>
        <taxon>Rhabditida</taxon>
        <taxon>Rhabditina</taxon>
        <taxon>Rhabditomorpha</taxon>
        <taxon>Strongyloidea</taxon>
        <taxon>Trichostrongylidae</taxon>
        <taxon>Trichostrongylus</taxon>
    </lineage>
</organism>
<evidence type="ECO:0000313" key="2">
    <source>
        <dbReference type="Proteomes" id="UP001331761"/>
    </source>
</evidence>
<protein>
    <submittedName>
        <fullName evidence="1">Uncharacterized protein</fullName>
    </submittedName>
</protein>